<feature type="transmembrane region" description="Helical" evidence="1">
    <location>
        <begin position="310"/>
        <end position="330"/>
    </location>
</feature>
<accession>A0A381V553</accession>
<dbReference type="EMBL" id="UINC01007728">
    <property type="protein sequence ID" value="SVA34807.1"/>
    <property type="molecule type" value="Genomic_DNA"/>
</dbReference>
<sequence length="373" mass="41763">MKLKIAIILIGISLFSSILYGTDKITSENPSDAASIKIGLSSIDSSSCKICSEGGIFYDSGCKRCIQDGVVLTAHVANDRFYRLGWSNDDGMYYGDKMCEGSKNFPNANTNENDAYWIEIAKDGLELKSNIYTDANFSKLYDSTSITMCSNPTDLQYVRVSNEDGKPSGNGGKLFGYIDDIKIYNKKISSKNYDKAVFSTTFDECVNKSCNNKWFLQNSERIFVESQKQHLQFLSAVTGTNDYAHFTLDTILPDSWTMRFKLYIDNLEPHPGGKGFLGIEPTDRQLIFGIPSFVLPFISYMISREISSKFLGSLIVVSGIIILIGITINLSSLIQNLDSTDITHIIKFTIMIIIATFLIILGSWKIKKYTIRR</sequence>
<feature type="transmembrane region" description="Helical" evidence="1">
    <location>
        <begin position="286"/>
        <end position="303"/>
    </location>
</feature>
<reference evidence="2" key="1">
    <citation type="submission" date="2018-05" db="EMBL/GenBank/DDBJ databases">
        <authorList>
            <person name="Lanie J.A."/>
            <person name="Ng W.-L."/>
            <person name="Kazmierczak K.M."/>
            <person name="Andrzejewski T.M."/>
            <person name="Davidsen T.M."/>
            <person name="Wayne K.J."/>
            <person name="Tettelin H."/>
            <person name="Glass J.I."/>
            <person name="Rusch D."/>
            <person name="Podicherti R."/>
            <person name="Tsui H.-C.T."/>
            <person name="Winkler M.E."/>
        </authorList>
    </citation>
    <scope>NUCLEOTIDE SEQUENCE</scope>
</reference>
<gene>
    <name evidence="2" type="ORF">METZ01_LOCUS87661</name>
</gene>
<keyword evidence="1" id="KW-1133">Transmembrane helix</keyword>
<name>A0A381V553_9ZZZZ</name>
<organism evidence="2">
    <name type="scientific">marine metagenome</name>
    <dbReference type="NCBI Taxonomy" id="408172"/>
    <lineage>
        <taxon>unclassified sequences</taxon>
        <taxon>metagenomes</taxon>
        <taxon>ecological metagenomes</taxon>
    </lineage>
</organism>
<feature type="transmembrane region" description="Helical" evidence="1">
    <location>
        <begin position="342"/>
        <end position="364"/>
    </location>
</feature>
<keyword evidence="1" id="KW-0472">Membrane</keyword>
<dbReference type="AlphaFoldDB" id="A0A381V553"/>
<keyword evidence="1" id="KW-0812">Transmembrane</keyword>
<evidence type="ECO:0000313" key="2">
    <source>
        <dbReference type="EMBL" id="SVA34807.1"/>
    </source>
</evidence>
<protein>
    <submittedName>
        <fullName evidence="2">Uncharacterized protein</fullName>
    </submittedName>
</protein>
<evidence type="ECO:0000256" key="1">
    <source>
        <dbReference type="SAM" id="Phobius"/>
    </source>
</evidence>
<proteinExistence type="predicted"/>